<accession>A0A835PZU5</accession>
<dbReference type="InterPro" id="IPR051955">
    <property type="entry name" value="PME_Inhibitor"/>
</dbReference>
<keyword evidence="1" id="KW-0732">Signal</keyword>
<dbReference type="OrthoDB" id="1737587at2759"/>
<dbReference type="AlphaFoldDB" id="A0A835PZU5"/>
<gene>
    <name evidence="3" type="ORF">HPP92_023211</name>
</gene>
<evidence type="ECO:0000313" key="4">
    <source>
        <dbReference type="Proteomes" id="UP000639772"/>
    </source>
</evidence>
<evidence type="ECO:0000313" key="3">
    <source>
        <dbReference type="EMBL" id="KAG0460083.1"/>
    </source>
</evidence>
<comment type="caution">
    <text evidence="3">The sequence shown here is derived from an EMBL/GenBank/DDBJ whole genome shotgun (WGS) entry which is preliminary data.</text>
</comment>
<dbReference type="Proteomes" id="UP000639772">
    <property type="component" value="Chromosome 12"/>
</dbReference>
<organism evidence="3 4">
    <name type="scientific">Vanilla planifolia</name>
    <name type="common">Vanilla</name>
    <dbReference type="NCBI Taxonomy" id="51239"/>
    <lineage>
        <taxon>Eukaryota</taxon>
        <taxon>Viridiplantae</taxon>
        <taxon>Streptophyta</taxon>
        <taxon>Embryophyta</taxon>
        <taxon>Tracheophyta</taxon>
        <taxon>Spermatophyta</taxon>
        <taxon>Magnoliopsida</taxon>
        <taxon>Liliopsida</taxon>
        <taxon>Asparagales</taxon>
        <taxon>Orchidaceae</taxon>
        <taxon>Vanilloideae</taxon>
        <taxon>Vanilleae</taxon>
        <taxon>Vanilla</taxon>
    </lineage>
</organism>
<protein>
    <recommendedName>
        <fullName evidence="2">Pectinesterase inhibitor domain-containing protein</fullName>
    </recommendedName>
</protein>
<dbReference type="SMART" id="SM00856">
    <property type="entry name" value="PMEI"/>
    <property type="match status" value="1"/>
</dbReference>
<dbReference type="SUPFAM" id="SSF101148">
    <property type="entry name" value="Plant invertase/pectin methylesterase inhibitor"/>
    <property type="match status" value="1"/>
</dbReference>
<dbReference type="InterPro" id="IPR006501">
    <property type="entry name" value="Pectinesterase_inhib_dom"/>
</dbReference>
<dbReference type="NCBIfam" id="TIGR01614">
    <property type="entry name" value="PME_inhib"/>
    <property type="match status" value="1"/>
</dbReference>
<dbReference type="PANTHER" id="PTHR31080">
    <property type="entry name" value="PECTINESTERASE INHIBITOR-LIKE"/>
    <property type="match status" value="1"/>
</dbReference>
<reference evidence="3 4" key="1">
    <citation type="journal article" date="2020" name="Nat. Food">
        <title>A phased Vanilla planifolia genome enables genetic improvement of flavour and production.</title>
        <authorList>
            <person name="Hasing T."/>
            <person name="Tang H."/>
            <person name="Brym M."/>
            <person name="Khazi F."/>
            <person name="Huang T."/>
            <person name="Chambers A.H."/>
        </authorList>
    </citation>
    <scope>NUCLEOTIDE SEQUENCE [LARGE SCALE GENOMIC DNA]</scope>
    <source>
        <tissue evidence="3">Leaf</tissue>
    </source>
</reference>
<dbReference type="InterPro" id="IPR035513">
    <property type="entry name" value="Invertase/methylesterase_inhib"/>
</dbReference>
<feature type="domain" description="Pectinesterase inhibitor" evidence="2">
    <location>
        <begin position="3"/>
        <end position="125"/>
    </location>
</feature>
<dbReference type="Gene3D" id="1.20.140.40">
    <property type="entry name" value="Invertase/pectin methylesterase inhibitor family protein"/>
    <property type="match status" value="1"/>
</dbReference>
<evidence type="ECO:0000259" key="2">
    <source>
        <dbReference type="SMART" id="SM00856"/>
    </source>
</evidence>
<sequence length="165" mass="18075">MLGSAHLTTETANMGFRELAIRATIARAQFAHRLASTTNLSTLDEPTKAAWADCLELYEDTIANLNRSLSTDCLHDDSQTWLSAAIANQQTCRNGFVELNSSFHFAYTPFLSHNISNAVSNLFAINKAFCRLLPAWLQATLPSDLISRSGFRWGPKVPAVVSGEG</sequence>
<dbReference type="CDD" id="cd15798">
    <property type="entry name" value="PMEI-like_3"/>
    <property type="match status" value="1"/>
</dbReference>
<evidence type="ECO:0000256" key="1">
    <source>
        <dbReference type="ARBA" id="ARBA00022729"/>
    </source>
</evidence>
<proteinExistence type="predicted"/>
<dbReference type="EMBL" id="JADCNM010000012">
    <property type="protein sequence ID" value="KAG0460083.1"/>
    <property type="molecule type" value="Genomic_DNA"/>
</dbReference>
<name>A0A835PZU5_VANPL</name>
<dbReference type="GO" id="GO:0004857">
    <property type="term" value="F:enzyme inhibitor activity"/>
    <property type="evidence" value="ECO:0007669"/>
    <property type="project" value="InterPro"/>
</dbReference>
<dbReference type="Pfam" id="PF04043">
    <property type="entry name" value="PMEI"/>
    <property type="match status" value="1"/>
</dbReference>